<name>A0A9N9SY60_DIABA</name>
<reference evidence="5" key="1">
    <citation type="submission" date="2022-01" db="EMBL/GenBank/DDBJ databases">
        <authorList>
            <person name="King R."/>
        </authorList>
    </citation>
    <scope>NUCLEOTIDE SEQUENCE</scope>
</reference>
<dbReference type="SMART" id="SM01161">
    <property type="entry name" value="DUF1767"/>
    <property type="match status" value="1"/>
</dbReference>
<feature type="domain" description="Tudor" evidence="4">
    <location>
        <begin position="559"/>
        <end position="617"/>
    </location>
</feature>
<feature type="compositionally biased region" description="Polar residues" evidence="3">
    <location>
        <begin position="612"/>
        <end position="634"/>
    </location>
</feature>
<feature type="region of interest" description="Disordered" evidence="3">
    <location>
        <begin position="237"/>
        <end position="268"/>
    </location>
</feature>
<feature type="region of interest" description="Disordered" evidence="3">
    <location>
        <begin position="444"/>
        <end position="475"/>
    </location>
</feature>
<dbReference type="Gene3D" id="2.40.50.770">
    <property type="entry name" value="RecQ-mediated genome instability protein Rmi1, C-terminal domain"/>
    <property type="match status" value="1"/>
</dbReference>
<dbReference type="AlphaFoldDB" id="A0A9N9SY60"/>
<evidence type="ECO:0000256" key="3">
    <source>
        <dbReference type="SAM" id="MobiDB-lite"/>
    </source>
</evidence>
<proteinExistence type="predicted"/>
<dbReference type="Pfam" id="PF08585">
    <property type="entry name" value="RMI1_N_C"/>
    <property type="match status" value="1"/>
</dbReference>
<evidence type="ECO:0000256" key="2">
    <source>
        <dbReference type="ARBA" id="ARBA00023242"/>
    </source>
</evidence>
<dbReference type="PANTHER" id="PTHR13681">
    <property type="entry name" value="SURVIVAL OF MOTOR NEURON-RELATED-SPLICING FACTOR 30-RELATED"/>
    <property type="match status" value="1"/>
</dbReference>
<feature type="region of interest" description="Disordered" evidence="3">
    <location>
        <begin position="612"/>
        <end position="646"/>
    </location>
</feature>
<dbReference type="GO" id="GO:0005634">
    <property type="term" value="C:nucleus"/>
    <property type="evidence" value="ECO:0007669"/>
    <property type="project" value="UniProtKB-SubCell"/>
</dbReference>
<dbReference type="InterPro" id="IPR013894">
    <property type="entry name" value="RMI1_OB"/>
</dbReference>
<evidence type="ECO:0000256" key="1">
    <source>
        <dbReference type="ARBA" id="ARBA00004123"/>
    </source>
</evidence>
<dbReference type="EMBL" id="OU898279">
    <property type="protein sequence ID" value="CAG9833078.1"/>
    <property type="molecule type" value="Genomic_DNA"/>
</dbReference>
<feature type="compositionally biased region" description="Polar residues" evidence="3">
    <location>
        <begin position="337"/>
        <end position="428"/>
    </location>
</feature>
<accession>A0A9N9SY60</accession>
<dbReference type="Gene3D" id="2.30.30.140">
    <property type="match status" value="1"/>
</dbReference>
<feature type="compositionally biased region" description="Basic and acidic residues" evidence="3">
    <location>
        <begin position="242"/>
        <end position="268"/>
    </location>
</feature>
<dbReference type="PANTHER" id="PTHR13681:SF24">
    <property type="entry name" value="TUDOR DOMAIN-CONTAINING PROTEIN 3"/>
    <property type="match status" value="1"/>
</dbReference>
<dbReference type="SUPFAM" id="SSF63748">
    <property type="entry name" value="Tudor/PWWP/MBT"/>
    <property type="match status" value="1"/>
</dbReference>
<organism evidence="5 6">
    <name type="scientific">Diabrotica balteata</name>
    <name type="common">Banded cucumber beetle</name>
    <dbReference type="NCBI Taxonomy" id="107213"/>
    <lineage>
        <taxon>Eukaryota</taxon>
        <taxon>Metazoa</taxon>
        <taxon>Ecdysozoa</taxon>
        <taxon>Arthropoda</taxon>
        <taxon>Hexapoda</taxon>
        <taxon>Insecta</taxon>
        <taxon>Pterygota</taxon>
        <taxon>Neoptera</taxon>
        <taxon>Endopterygota</taxon>
        <taxon>Coleoptera</taxon>
        <taxon>Polyphaga</taxon>
        <taxon>Cucujiformia</taxon>
        <taxon>Chrysomeloidea</taxon>
        <taxon>Chrysomelidae</taxon>
        <taxon>Galerucinae</taxon>
        <taxon>Diabroticina</taxon>
        <taxon>Diabroticites</taxon>
        <taxon>Diabrotica</taxon>
    </lineage>
</organism>
<evidence type="ECO:0000313" key="6">
    <source>
        <dbReference type="Proteomes" id="UP001153709"/>
    </source>
</evidence>
<gene>
    <name evidence="5" type="ORF">DIABBA_LOCUS6504</name>
</gene>
<keyword evidence="6" id="KW-1185">Reference proteome</keyword>
<sequence>MASILGNEWHISSKGNEILTGNVSTGDKQQLYNFALNTDLKEICSPIVNSFPIDATSNVVLQIHKIRNISAPKANEDSQAAPRMLKITLTDGENYIQALELTTISTINFKTTPPGTKLLVQGAKLTSGFLLLNPQNCKVLGGKVANLIEKWELAKNVQKISRSYNEDGPPPWVNFGTKIQTGNQGENFKSLTNKEKDALKENSEFEQLRKDAIAEASSGAVRKVFSGRVTQTVQLQNNTNKRNPEKFKEKKEAFKGKGRSMKEVEDKPLKPSEKVSLFAFLEDKLPVATKEEKLYLSQPSKNNFRDAEGLSENMNKFDKYDHKNKKSAIPKQFEKPTYNNNHRYQSNNKETNSSRPNTAEVSHQPSKSNSEVTEQKPVNSSVKPKTSYINRYEAQQQKQNVDSFNKPKQSNSNFTGYNSNNQSRNQLHQNSNSHYSQYIPHNSQANAFQPNNLPYVQNSHPNRSNNQYSHQNPNAQNTTINITLNNHQHNQQIPSQSRSATNPTRPYQNDINHITQETQRMSINSQFATRSLRQHLNLNPNTHKKNEDYAAKGEDNMHGCNIGDEVLAKYWEDGKYYNATVISITPRTFAVRFKGYGNIEEILKTDCLPVPQNNAKPSNNQNQQYDWNNKQYSGSMEFRRSSRHYK</sequence>
<dbReference type="InterPro" id="IPR002999">
    <property type="entry name" value="Tudor"/>
</dbReference>
<feature type="region of interest" description="Disordered" evidence="3">
    <location>
        <begin position="316"/>
        <end position="428"/>
    </location>
</feature>
<comment type="subcellular location">
    <subcellularLocation>
        <location evidence="1">Nucleus</location>
    </subcellularLocation>
</comment>
<dbReference type="OrthoDB" id="434939at2759"/>
<dbReference type="PROSITE" id="PS50304">
    <property type="entry name" value="TUDOR"/>
    <property type="match status" value="1"/>
</dbReference>
<dbReference type="Proteomes" id="UP001153709">
    <property type="component" value="Chromosome 4"/>
</dbReference>
<keyword evidence="2" id="KW-0539">Nucleus</keyword>
<evidence type="ECO:0000313" key="5">
    <source>
        <dbReference type="EMBL" id="CAG9833078.1"/>
    </source>
</evidence>
<protein>
    <recommendedName>
        <fullName evidence="4">Tudor domain-containing protein</fullName>
    </recommendedName>
</protein>
<evidence type="ECO:0000259" key="4">
    <source>
        <dbReference type="PROSITE" id="PS50304"/>
    </source>
</evidence>
<dbReference type="SMART" id="SM00333">
    <property type="entry name" value="TUDOR"/>
    <property type="match status" value="1"/>
</dbReference>
<dbReference type="InterPro" id="IPR042470">
    <property type="entry name" value="RMI1_N_C_sf"/>
</dbReference>